<comment type="caution">
    <text evidence="2">The sequence shown here is derived from an EMBL/GenBank/DDBJ whole genome shotgun (WGS) entry which is preliminary data.</text>
</comment>
<dbReference type="InterPro" id="IPR036291">
    <property type="entry name" value="NAD(P)-bd_dom_sf"/>
</dbReference>
<name>A0A5M9M7U3_9EURO</name>
<dbReference type="PRINTS" id="PR00081">
    <property type="entry name" value="GDHRDH"/>
</dbReference>
<reference evidence="2 3" key="1">
    <citation type="submission" date="2019-08" db="EMBL/GenBank/DDBJ databases">
        <title>The genome sequence of a newly discovered highly antifungal drug resistant Aspergillus species, Aspergillus tanneri NIH 1004.</title>
        <authorList>
            <person name="Mounaud S."/>
            <person name="Singh I."/>
            <person name="Joardar V."/>
            <person name="Pakala S."/>
            <person name="Pakala S."/>
            <person name="Venepally P."/>
            <person name="Chung J.K."/>
            <person name="Losada L."/>
            <person name="Nierman W.C."/>
        </authorList>
    </citation>
    <scope>NUCLEOTIDE SEQUENCE [LARGE SCALE GENOMIC DNA]</scope>
    <source>
        <strain evidence="2 3">NIH1004</strain>
    </source>
</reference>
<keyword evidence="1" id="KW-0812">Transmembrane</keyword>
<evidence type="ECO:0000313" key="2">
    <source>
        <dbReference type="EMBL" id="KAA8642831.1"/>
    </source>
</evidence>
<proteinExistence type="predicted"/>
<dbReference type="GeneID" id="54332286"/>
<accession>A0A5M9M7U3</accession>
<keyword evidence="1" id="KW-1133">Transmembrane helix</keyword>
<dbReference type="PANTHER" id="PTHR43550">
    <property type="entry name" value="3-KETODIHYDROSPHINGOSINE REDUCTASE"/>
    <property type="match status" value="1"/>
</dbReference>
<gene>
    <name evidence="2" type="ORF">ATNIH1004_009584</name>
</gene>
<dbReference type="RefSeq" id="XP_033422193.1">
    <property type="nucleotide sequence ID" value="XM_033574175.1"/>
</dbReference>
<dbReference type="AlphaFoldDB" id="A0A5M9M7U3"/>
<dbReference type="EMBL" id="QUQM01000005">
    <property type="protein sequence ID" value="KAA8642831.1"/>
    <property type="molecule type" value="Genomic_DNA"/>
</dbReference>
<dbReference type="PANTHER" id="PTHR43550:SF3">
    <property type="entry name" value="3-KETODIHYDROSPHINGOSINE REDUCTASE"/>
    <property type="match status" value="1"/>
</dbReference>
<keyword evidence="1" id="KW-0472">Membrane</keyword>
<protein>
    <recommendedName>
        <fullName evidence="4">3-dehydrosphinganine reductase</fullName>
    </recommendedName>
</protein>
<dbReference type="GO" id="GO:0006666">
    <property type="term" value="P:3-keto-sphinganine metabolic process"/>
    <property type="evidence" value="ECO:0007669"/>
    <property type="project" value="TreeGrafter"/>
</dbReference>
<dbReference type="VEuPathDB" id="FungiDB:EYZ11_005787"/>
<dbReference type="GO" id="GO:0005789">
    <property type="term" value="C:endoplasmic reticulum membrane"/>
    <property type="evidence" value="ECO:0007669"/>
    <property type="project" value="TreeGrafter"/>
</dbReference>
<feature type="transmembrane region" description="Helical" evidence="1">
    <location>
        <begin position="283"/>
        <end position="302"/>
    </location>
</feature>
<dbReference type="InterPro" id="IPR002347">
    <property type="entry name" value="SDR_fam"/>
</dbReference>
<dbReference type="Pfam" id="PF00106">
    <property type="entry name" value="adh_short"/>
    <property type="match status" value="1"/>
</dbReference>
<evidence type="ECO:0000256" key="1">
    <source>
        <dbReference type="SAM" id="Phobius"/>
    </source>
</evidence>
<evidence type="ECO:0000313" key="3">
    <source>
        <dbReference type="Proteomes" id="UP000324241"/>
    </source>
</evidence>
<dbReference type="GO" id="GO:0030148">
    <property type="term" value="P:sphingolipid biosynthetic process"/>
    <property type="evidence" value="ECO:0007669"/>
    <property type="project" value="TreeGrafter"/>
</dbReference>
<dbReference type="GO" id="GO:0047560">
    <property type="term" value="F:3-dehydrosphinganine reductase activity"/>
    <property type="evidence" value="ECO:0007669"/>
    <property type="project" value="TreeGrafter"/>
</dbReference>
<evidence type="ECO:0008006" key="4">
    <source>
        <dbReference type="Google" id="ProtNLM"/>
    </source>
</evidence>
<dbReference type="SUPFAM" id="SSF51735">
    <property type="entry name" value="NAD(P)-binding Rossmann-fold domains"/>
    <property type="match status" value="1"/>
</dbReference>
<dbReference type="Proteomes" id="UP000324241">
    <property type="component" value="Unassembled WGS sequence"/>
</dbReference>
<dbReference type="OrthoDB" id="10267115at2759"/>
<dbReference type="Gene3D" id="3.40.50.720">
    <property type="entry name" value="NAD(P)-binding Rossmann-like Domain"/>
    <property type="match status" value="1"/>
</dbReference>
<organism evidence="2 3">
    <name type="scientific">Aspergillus tanneri</name>
    <dbReference type="NCBI Taxonomy" id="1220188"/>
    <lineage>
        <taxon>Eukaryota</taxon>
        <taxon>Fungi</taxon>
        <taxon>Dikarya</taxon>
        <taxon>Ascomycota</taxon>
        <taxon>Pezizomycotina</taxon>
        <taxon>Eurotiomycetes</taxon>
        <taxon>Eurotiomycetidae</taxon>
        <taxon>Eurotiales</taxon>
        <taxon>Aspergillaceae</taxon>
        <taxon>Aspergillus</taxon>
        <taxon>Aspergillus subgen. Circumdati</taxon>
    </lineage>
</organism>
<sequence>MAFLQRFLARENKFEVEGKLVLVAGGSTGLGKQMALELAAKGANLLLLARSETTLRHTQREVQKACAKTKQIVDAIPVDLTQPKEIHRVLNHYHPPDILICTAGGTPSEVGFLADISPGAITSCIDQNYYSAVFIVQYCLKLWLAAPPTPSPRHILLTSSLSAFVGVPGYIAYTPTKVAIRALADTLRQELLMYNDHAVKVHVSFPGNFLTDSFLEEQGNKPRLTKTLEGTDGSRMELEQRLPTANTVAKKVIRELEHGKTYIPVDWKGELLLNNMRGPSPRFWTLWELLLGLVAVATWWVVRMDFDRKSRRFSSARGENV</sequence>